<evidence type="ECO:0000313" key="2">
    <source>
        <dbReference type="Proteomes" id="UP000748756"/>
    </source>
</evidence>
<evidence type="ECO:0000313" key="1">
    <source>
        <dbReference type="EMBL" id="KAF9150513.1"/>
    </source>
</evidence>
<protein>
    <submittedName>
        <fullName evidence="1">Uncharacterized protein</fullName>
    </submittedName>
</protein>
<proteinExistence type="predicted"/>
<reference evidence="1" key="1">
    <citation type="journal article" date="2020" name="Fungal Divers.">
        <title>Resolving the Mortierellaceae phylogeny through synthesis of multi-gene phylogenetics and phylogenomics.</title>
        <authorList>
            <person name="Vandepol N."/>
            <person name="Liber J."/>
            <person name="Desiro A."/>
            <person name="Na H."/>
            <person name="Kennedy M."/>
            <person name="Barry K."/>
            <person name="Grigoriev I.V."/>
            <person name="Miller A.N."/>
            <person name="O'Donnell K."/>
            <person name="Stajich J.E."/>
            <person name="Bonito G."/>
        </authorList>
    </citation>
    <scope>NUCLEOTIDE SEQUENCE</scope>
    <source>
        <strain evidence="1">NRRL 6426</strain>
    </source>
</reference>
<dbReference type="Proteomes" id="UP000748756">
    <property type="component" value="Unassembled WGS sequence"/>
</dbReference>
<dbReference type="OrthoDB" id="2443174at2759"/>
<dbReference type="AlphaFoldDB" id="A0A9P5S0B9"/>
<comment type="caution">
    <text evidence="1">The sequence shown here is derived from an EMBL/GenBank/DDBJ whole genome shotgun (WGS) entry which is preliminary data.</text>
</comment>
<gene>
    <name evidence="1" type="ORF">BG015_007698</name>
</gene>
<organism evidence="1 2">
    <name type="scientific">Linnemannia schmuckeri</name>
    <dbReference type="NCBI Taxonomy" id="64567"/>
    <lineage>
        <taxon>Eukaryota</taxon>
        <taxon>Fungi</taxon>
        <taxon>Fungi incertae sedis</taxon>
        <taxon>Mucoromycota</taxon>
        <taxon>Mortierellomycotina</taxon>
        <taxon>Mortierellomycetes</taxon>
        <taxon>Mortierellales</taxon>
        <taxon>Mortierellaceae</taxon>
        <taxon>Linnemannia</taxon>
    </lineage>
</organism>
<name>A0A9P5S0B9_9FUNG</name>
<keyword evidence="2" id="KW-1185">Reference proteome</keyword>
<dbReference type="EMBL" id="JAAAUQ010000410">
    <property type="protein sequence ID" value="KAF9150513.1"/>
    <property type="molecule type" value="Genomic_DNA"/>
</dbReference>
<accession>A0A9P5S0B9</accession>
<sequence length="282" mass="32071">MPKDTLESFCYEGFYESSELHRAKLASFLSNHFLSLKEIHLWNCYSVCGFSVTQLLHFAPALESLVIENGIPGILYNVGLELQHLSNVSWASSRFRKLQLVVDIGHLSYLPPNNFHQAFSLPRLHQDVAATSFGGLMANIGKQKDLRVLDLKVALPRHFFHRDGRPWVYQDESFPGMLTLNRRAGNDPENQDGRLRRGFLDMLAGLSKLEELRGSVSLNSRDDQGYSTGREEAEWMKMHWPRLKIAEFYPAVGGHVANDPDDEFLWLQKALPGLIYSDDHSA</sequence>